<reference evidence="2" key="1">
    <citation type="submission" date="2023-10" db="EMBL/GenBank/DDBJ databases">
        <authorList>
            <person name="Chen Y."/>
            <person name="Shah S."/>
            <person name="Dougan E. K."/>
            <person name="Thang M."/>
            <person name="Chan C."/>
        </authorList>
    </citation>
    <scope>NUCLEOTIDE SEQUENCE [LARGE SCALE GENOMIC DNA]</scope>
</reference>
<name>A0ABN9RQU6_9DINO</name>
<proteinExistence type="predicted"/>
<accession>A0ABN9RQU6</accession>
<protein>
    <submittedName>
        <fullName evidence="2">Uncharacterized protein</fullName>
    </submittedName>
</protein>
<dbReference type="Proteomes" id="UP001189429">
    <property type="component" value="Unassembled WGS sequence"/>
</dbReference>
<evidence type="ECO:0000313" key="3">
    <source>
        <dbReference type="Proteomes" id="UP001189429"/>
    </source>
</evidence>
<evidence type="ECO:0000313" key="2">
    <source>
        <dbReference type="EMBL" id="CAK0819267.1"/>
    </source>
</evidence>
<organism evidence="2 3">
    <name type="scientific">Prorocentrum cordatum</name>
    <dbReference type="NCBI Taxonomy" id="2364126"/>
    <lineage>
        <taxon>Eukaryota</taxon>
        <taxon>Sar</taxon>
        <taxon>Alveolata</taxon>
        <taxon>Dinophyceae</taxon>
        <taxon>Prorocentrales</taxon>
        <taxon>Prorocentraceae</taxon>
        <taxon>Prorocentrum</taxon>
    </lineage>
</organism>
<dbReference type="EMBL" id="CAUYUJ010006992">
    <property type="protein sequence ID" value="CAK0819267.1"/>
    <property type="molecule type" value="Genomic_DNA"/>
</dbReference>
<sequence length="116" mass="13161">TEKVRWLKRFIMDPKTGGCVGRSKTEIKRTREDAVIDVWVTLDVLGGPLYLNNKEHALAMIADLESRPHKRSRALRDLGILEYHYVCDGEGKLIDSTSHSASVEVEASMEADDYER</sequence>
<feature type="non-terminal residue" evidence="2">
    <location>
        <position position="116"/>
    </location>
</feature>
<feature type="region of interest" description="Disordered" evidence="1">
    <location>
        <begin position="97"/>
        <end position="116"/>
    </location>
</feature>
<comment type="caution">
    <text evidence="2">The sequence shown here is derived from an EMBL/GenBank/DDBJ whole genome shotgun (WGS) entry which is preliminary data.</text>
</comment>
<feature type="compositionally biased region" description="Acidic residues" evidence="1">
    <location>
        <begin position="107"/>
        <end position="116"/>
    </location>
</feature>
<evidence type="ECO:0000256" key="1">
    <source>
        <dbReference type="SAM" id="MobiDB-lite"/>
    </source>
</evidence>
<feature type="non-terminal residue" evidence="2">
    <location>
        <position position="1"/>
    </location>
</feature>
<keyword evidence="3" id="KW-1185">Reference proteome</keyword>
<gene>
    <name evidence="2" type="ORF">PCOR1329_LOCUS21294</name>
</gene>